<dbReference type="InterPro" id="IPR023090">
    <property type="entry name" value="UPF0702_alpha/beta_dom_sf"/>
</dbReference>
<feature type="transmembrane region" description="Helical" evidence="7">
    <location>
        <begin position="61"/>
        <end position="80"/>
    </location>
</feature>
<gene>
    <name evidence="9" type="ORF">Bccel_5210</name>
</gene>
<dbReference type="Proteomes" id="UP000036923">
    <property type="component" value="Unassembled WGS sequence"/>
</dbReference>
<reference evidence="10" key="1">
    <citation type="submission" date="2015-07" db="EMBL/GenBank/DDBJ databases">
        <title>Near-Complete Genome Sequence of the Cellulolytic Bacterium Bacteroides (Pseudobacteroides) cellulosolvens ATCC 35603.</title>
        <authorList>
            <person name="Dassa B."/>
            <person name="Utturkar S.M."/>
            <person name="Klingeman D.M."/>
            <person name="Hurt R.A."/>
            <person name="Keller M."/>
            <person name="Xu J."/>
            <person name="Reddy Y.H.K."/>
            <person name="Borovok I."/>
            <person name="Grinberg I.R."/>
            <person name="Lamed R."/>
            <person name="Zhivin O."/>
            <person name="Bayer E.A."/>
            <person name="Brown S.D."/>
        </authorList>
    </citation>
    <scope>NUCLEOTIDE SEQUENCE [LARGE SCALE GENOMIC DNA]</scope>
    <source>
        <strain evidence="10">DSM 2933</strain>
    </source>
</reference>
<keyword evidence="4 7" id="KW-0812">Transmembrane</keyword>
<keyword evidence="6 7" id="KW-0472">Membrane</keyword>
<dbReference type="Gene3D" id="3.30.240.20">
    <property type="entry name" value="bsu07140 like domains"/>
    <property type="match status" value="2"/>
</dbReference>
<evidence type="ECO:0000256" key="7">
    <source>
        <dbReference type="SAM" id="Phobius"/>
    </source>
</evidence>
<dbReference type="AlphaFoldDB" id="A0A0L6JVR7"/>
<dbReference type="EMBL" id="LGTC01000001">
    <property type="protein sequence ID" value="KNY29933.1"/>
    <property type="molecule type" value="Genomic_DNA"/>
</dbReference>
<evidence type="ECO:0000256" key="2">
    <source>
        <dbReference type="ARBA" id="ARBA00006448"/>
    </source>
</evidence>
<comment type="similarity">
    <text evidence="2">Belongs to the UPF0702 family.</text>
</comment>
<feature type="transmembrane region" description="Helical" evidence="7">
    <location>
        <begin position="6"/>
        <end position="24"/>
    </location>
</feature>
<dbReference type="eggNOG" id="COG2323">
    <property type="taxonomic scope" value="Bacteria"/>
</dbReference>
<dbReference type="GO" id="GO:0005886">
    <property type="term" value="C:plasma membrane"/>
    <property type="evidence" value="ECO:0007669"/>
    <property type="project" value="UniProtKB-SubCell"/>
</dbReference>
<dbReference type="PANTHER" id="PTHR34582:SF7">
    <property type="entry name" value="UPF0702 TRANSMEMBRANE PROTEIN YDFS"/>
    <property type="match status" value="1"/>
</dbReference>
<dbReference type="RefSeq" id="WP_036943575.1">
    <property type="nucleotide sequence ID" value="NZ_JQKC01000022.1"/>
</dbReference>
<name>A0A0L6JVR7_9FIRM</name>
<comment type="caution">
    <text evidence="9">The sequence shown here is derived from an EMBL/GenBank/DDBJ whole genome shotgun (WGS) entry which is preliminary data.</text>
</comment>
<comment type="subcellular location">
    <subcellularLocation>
        <location evidence="1">Cell membrane</location>
        <topology evidence="1">Multi-pass membrane protein</topology>
    </subcellularLocation>
</comment>
<evidence type="ECO:0000256" key="6">
    <source>
        <dbReference type="ARBA" id="ARBA00023136"/>
    </source>
</evidence>
<dbReference type="PATRIC" id="fig|398512.5.peg.5463"/>
<evidence type="ECO:0000313" key="9">
    <source>
        <dbReference type="EMBL" id="KNY29933.1"/>
    </source>
</evidence>
<feature type="domain" description="YetF C-terminal" evidence="8">
    <location>
        <begin position="83"/>
        <end position="214"/>
    </location>
</feature>
<dbReference type="STRING" id="398512.Bccel_5210"/>
<proteinExistence type="inferred from homology"/>
<organism evidence="9 10">
    <name type="scientific">Pseudobacteroides cellulosolvens ATCC 35603 = DSM 2933</name>
    <dbReference type="NCBI Taxonomy" id="398512"/>
    <lineage>
        <taxon>Bacteria</taxon>
        <taxon>Bacillati</taxon>
        <taxon>Bacillota</taxon>
        <taxon>Clostridia</taxon>
        <taxon>Eubacteriales</taxon>
        <taxon>Oscillospiraceae</taxon>
        <taxon>Pseudobacteroides</taxon>
    </lineage>
</organism>
<sequence>MKQIILESILYTVIGYFIALLIARAVGRKMISQMTFFDYVIGVSLGSVTANLAMVSQIPNSSAISVLITLAALTVLLDYVHIKSFFIRKKLDSEPTVLIENGKIINQNMKKSHVTINELLMQLRGKNMFNIADVEFAILETDGSLSVQPKSQNLPLTPSDLNISTKYKGLTKDLVIDGSIMSENLKDIKLDEQWLYSRIKDYGVTDIKDVFYAGLDSLGNLFVSKRQKGSERHGQHGIE</sequence>
<keyword evidence="3" id="KW-1003">Cell membrane</keyword>
<evidence type="ECO:0000256" key="5">
    <source>
        <dbReference type="ARBA" id="ARBA00022989"/>
    </source>
</evidence>
<dbReference type="OrthoDB" id="1682423at2"/>
<protein>
    <recommendedName>
        <fullName evidence="8">YetF C-terminal domain-containing protein</fullName>
    </recommendedName>
</protein>
<evidence type="ECO:0000256" key="1">
    <source>
        <dbReference type="ARBA" id="ARBA00004651"/>
    </source>
</evidence>
<evidence type="ECO:0000256" key="4">
    <source>
        <dbReference type="ARBA" id="ARBA00022692"/>
    </source>
</evidence>
<dbReference type="InterPro" id="IPR007353">
    <property type="entry name" value="DUF421"/>
</dbReference>
<evidence type="ECO:0000259" key="8">
    <source>
        <dbReference type="Pfam" id="PF04239"/>
    </source>
</evidence>
<feature type="transmembrane region" description="Helical" evidence="7">
    <location>
        <begin position="36"/>
        <end position="55"/>
    </location>
</feature>
<dbReference type="PANTHER" id="PTHR34582">
    <property type="entry name" value="UPF0702 TRANSMEMBRANE PROTEIN YCAP"/>
    <property type="match status" value="1"/>
</dbReference>
<keyword evidence="10" id="KW-1185">Reference proteome</keyword>
<keyword evidence="5 7" id="KW-1133">Transmembrane helix</keyword>
<evidence type="ECO:0000256" key="3">
    <source>
        <dbReference type="ARBA" id="ARBA00022475"/>
    </source>
</evidence>
<dbReference type="Pfam" id="PF04239">
    <property type="entry name" value="DUF421"/>
    <property type="match status" value="1"/>
</dbReference>
<accession>A0A0L6JVR7</accession>
<evidence type="ECO:0000313" key="10">
    <source>
        <dbReference type="Proteomes" id="UP000036923"/>
    </source>
</evidence>